<proteinExistence type="predicted"/>
<dbReference type="Proteomes" id="UP000246018">
    <property type="component" value="Unassembled WGS sequence"/>
</dbReference>
<organism evidence="1 2">
    <name type="scientific">Nocardioides gansuensis</name>
    <dbReference type="NCBI Taxonomy" id="2138300"/>
    <lineage>
        <taxon>Bacteria</taxon>
        <taxon>Bacillati</taxon>
        <taxon>Actinomycetota</taxon>
        <taxon>Actinomycetes</taxon>
        <taxon>Propionibacteriales</taxon>
        <taxon>Nocardioidaceae</taxon>
        <taxon>Nocardioides</taxon>
    </lineage>
</organism>
<evidence type="ECO:0000313" key="1">
    <source>
        <dbReference type="EMBL" id="PVG84484.1"/>
    </source>
</evidence>
<gene>
    <name evidence="1" type="ORF">DDE18_02440</name>
</gene>
<keyword evidence="2" id="KW-1185">Reference proteome</keyword>
<reference evidence="1 2" key="1">
    <citation type="submission" date="2018-04" db="EMBL/GenBank/DDBJ databases">
        <title>Genome of Nocardioides gansuensis WSJ-1.</title>
        <authorList>
            <person name="Wu S."/>
            <person name="Wang G."/>
        </authorList>
    </citation>
    <scope>NUCLEOTIDE SEQUENCE [LARGE SCALE GENOMIC DNA]</scope>
    <source>
        <strain evidence="1 2">WSJ-1</strain>
    </source>
</reference>
<evidence type="ECO:0000313" key="2">
    <source>
        <dbReference type="Proteomes" id="UP000246018"/>
    </source>
</evidence>
<protein>
    <submittedName>
        <fullName evidence="1">Uncharacterized protein</fullName>
    </submittedName>
</protein>
<dbReference type="EMBL" id="QDGZ01000001">
    <property type="protein sequence ID" value="PVG84484.1"/>
    <property type="molecule type" value="Genomic_DNA"/>
</dbReference>
<dbReference type="AlphaFoldDB" id="A0A2T8FFJ9"/>
<name>A0A2T8FFJ9_9ACTN</name>
<sequence length="90" mass="9366">MAAETFSSTRAWTLAGTVLASDCSPAMRLSMAARRALASVLSASTRALTTVFAWLRRVLGSSSVTLFCTSATFAVTSACTSVSFFCAPVT</sequence>
<accession>A0A2T8FFJ9</accession>
<comment type="caution">
    <text evidence="1">The sequence shown here is derived from an EMBL/GenBank/DDBJ whole genome shotgun (WGS) entry which is preliminary data.</text>
</comment>